<feature type="region of interest" description="Disordered" evidence="13">
    <location>
        <begin position="26"/>
        <end position="73"/>
    </location>
</feature>
<feature type="chain" id="PRO_5039363745" description="Aminopeptidase N" evidence="14">
    <location>
        <begin position="22"/>
        <end position="512"/>
    </location>
</feature>
<evidence type="ECO:0000259" key="16">
    <source>
        <dbReference type="Pfam" id="PF17900"/>
    </source>
</evidence>
<reference evidence="17 18" key="1">
    <citation type="submission" date="2020-02" db="EMBL/GenBank/DDBJ databases">
        <title>Full genome sequence of Nocardioides sp. R-3366.</title>
        <authorList>
            <person name="Im W.-T."/>
        </authorList>
    </citation>
    <scope>NUCLEOTIDE SEQUENCE [LARGE SCALE GENOMIC DNA]</scope>
    <source>
        <strain evidence="17 18">R-3366</strain>
    </source>
</reference>
<dbReference type="Gene3D" id="1.10.390.10">
    <property type="entry name" value="Neutral Protease Domain 2"/>
    <property type="match status" value="1"/>
</dbReference>
<dbReference type="InterPro" id="IPR045357">
    <property type="entry name" value="Aminopeptidase_N-like_N"/>
</dbReference>
<keyword evidence="14" id="KW-0732">Signal</keyword>
<dbReference type="InterPro" id="IPR014782">
    <property type="entry name" value="Peptidase_M1_dom"/>
</dbReference>
<keyword evidence="9" id="KW-0862">Zinc</keyword>
<dbReference type="RefSeq" id="WP_165237898.1">
    <property type="nucleotide sequence ID" value="NZ_CP049257.1"/>
</dbReference>
<feature type="region of interest" description="Disordered" evidence="13">
    <location>
        <begin position="175"/>
        <end position="195"/>
    </location>
</feature>
<protein>
    <recommendedName>
        <fullName evidence="5">Aminopeptidase N</fullName>
        <ecNumber evidence="4">3.4.11.2</ecNumber>
    </recommendedName>
    <alternativeName>
        <fullName evidence="11">Alanine aminopeptidase</fullName>
    </alternativeName>
    <alternativeName>
        <fullName evidence="12">Lysyl aminopeptidase</fullName>
    </alternativeName>
</protein>
<dbReference type="InterPro" id="IPR042097">
    <property type="entry name" value="Aminopeptidase_N-like_N_sf"/>
</dbReference>
<organism evidence="17 18">
    <name type="scientific">Nocardioides anomalus</name>
    <dbReference type="NCBI Taxonomy" id="2712223"/>
    <lineage>
        <taxon>Bacteria</taxon>
        <taxon>Bacillati</taxon>
        <taxon>Actinomycetota</taxon>
        <taxon>Actinomycetes</taxon>
        <taxon>Propionibacteriales</taxon>
        <taxon>Nocardioidaceae</taxon>
        <taxon>Nocardioides</taxon>
    </lineage>
</organism>
<gene>
    <name evidence="17" type="ORF">G5V58_23860</name>
</gene>
<feature type="compositionally biased region" description="Low complexity" evidence="13">
    <location>
        <begin position="37"/>
        <end position="58"/>
    </location>
</feature>
<dbReference type="SUPFAM" id="SSF55486">
    <property type="entry name" value="Metalloproteases ('zincins'), catalytic domain"/>
    <property type="match status" value="1"/>
</dbReference>
<evidence type="ECO:0000259" key="15">
    <source>
        <dbReference type="Pfam" id="PF01433"/>
    </source>
</evidence>
<evidence type="ECO:0000256" key="5">
    <source>
        <dbReference type="ARBA" id="ARBA00015611"/>
    </source>
</evidence>
<evidence type="ECO:0000256" key="7">
    <source>
        <dbReference type="ARBA" id="ARBA00022723"/>
    </source>
</evidence>
<keyword evidence="10" id="KW-0482">Metalloprotease</keyword>
<evidence type="ECO:0000256" key="11">
    <source>
        <dbReference type="ARBA" id="ARBA00029811"/>
    </source>
</evidence>
<dbReference type="Pfam" id="PF01433">
    <property type="entry name" value="Peptidase_M1"/>
    <property type="match status" value="1"/>
</dbReference>
<dbReference type="InterPro" id="IPR027268">
    <property type="entry name" value="Peptidase_M4/M1_CTD_sf"/>
</dbReference>
<proteinExistence type="inferred from homology"/>
<evidence type="ECO:0000256" key="4">
    <source>
        <dbReference type="ARBA" id="ARBA00012564"/>
    </source>
</evidence>
<dbReference type="GO" id="GO:0016285">
    <property type="term" value="F:alanyl aminopeptidase activity"/>
    <property type="evidence" value="ECO:0007669"/>
    <property type="project" value="UniProtKB-EC"/>
</dbReference>
<evidence type="ECO:0000256" key="14">
    <source>
        <dbReference type="SAM" id="SignalP"/>
    </source>
</evidence>
<evidence type="ECO:0000256" key="2">
    <source>
        <dbReference type="ARBA" id="ARBA00001947"/>
    </source>
</evidence>
<sequence>MRRTTPVAALLAAALGLTGLAACDATSGTADARRDTAAATSTADPSASATPSGTASLPAEDDPATDPDDPALDVALSEPAEDSYYPDVGDPSVDALHYDLDLAWTPDTRTLEGRATVELRSTATGDHLQLDLGAPLEVDGVTLDGADVPFTHDGDHLVVTAPVTEDERYVLGVQYAGTPEPTPAPTTRSDFSTSGWTITPSGETWTMQEPYGAFTWYPVNDQPSDKALYDISVTVPSPWVGVANGELVDQSDDGGLTTTQWHLSSPAASYLVTVATGAYTRTTNTSSSGVEISYWVPSDRPGLADRLHVAAAGLDWLEARLGPYPFDSLGFLLVDSQSGMETQTMITLGLTDYATSPEVLVHEMAHQWYGDEVTPDDWRDVWMNEGMAMYLQWTWQADDAGVDLESVMDGFAADERELRAQSGPPAAYEKGEFGESNVYYGPAVMYDELRKRIGDERFWQVVRDWPSRDPMTNADRDEFLDWWVQETGVDRRFFEDWLLSPTSPDRSQLADS</sequence>
<dbReference type="SUPFAM" id="SSF63737">
    <property type="entry name" value="Leukotriene A4 hydrolase N-terminal domain"/>
    <property type="match status" value="1"/>
</dbReference>
<evidence type="ECO:0000256" key="12">
    <source>
        <dbReference type="ARBA" id="ARBA00031533"/>
    </source>
</evidence>
<accession>A0A6G6WJJ1</accession>
<evidence type="ECO:0000313" key="17">
    <source>
        <dbReference type="EMBL" id="QIG45382.1"/>
    </source>
</evidence>
<dbReference type="InterPro" id="IPR001930">
    <property type="entry name" value="Peptidase_M1"/>
</dbReference>
<dbReference type="Proteomes" id="UP000502996">
    <property type="component" value="Chromosome"/>
</dbReference>
<dbReference type="PRINTS" id="PR00756">
    <property type="entry name" value="ALADIPTASE"/>
</dbReference>
<dbReference type="PANTHER" id="PTHR11533">
    <property type="entry name" value="PROTEASE M1 ZINC METALLOPROTEASE"/>
    <property type="match status" value="1"/>
</dbReference>
<keyword evidence="18" id="KW-1185">Reference proteome</keyword>
<feature type="signal peptide" evidence="14">
    <location>
        <begin position="1"/>
        <end position="21"/>
    </location>
</feature>
<keyword evidence="6" id="KW-0645">Protease</keyword>
<dbReference type="EC" id="3.4.11.2" evidence="4"/>
<evidence type="ECO:0000256" key="8">
    <source>
        <dbReference type="ARBA" id="ARBA00022801"/>
    </source>
</evidence>
<name>A0A6G6WJJ1_9ACTN</name>
<keyword evidence="7" id="KW-0479">Metal-binding</keyword>
<dbReference type="AlphaFoldDB" id="A0A6G6WJJ1"/>
<comment type="catalytic activity">
    <reaction evidence="1">
        <text>Release of an N-terminal amino acid, Xaa-|-Yaa- from a peptide, amide or arylamide. Xaa is preferably Ala, but may be most amino acids including Pro (slow action). When a terminal hydrophobic residue is followed by a prolyl residue, the two may be released as an intact Xaa-Pro dipeptide.</text>
        <dbReference type="EC" id="3.4.11.2"/>
    </reaction>
</comment>
<dbReference type="GO" id="GO:0008270">
    <property type="term" value="F:zinc ion binding"/>
    <property type="evidence" value="ECO:0007669"/>
    <property type="project" value="InterPro"/>
</dbReference>
<dbReference type="Gene3D" id="2.60.40.1730">
    <property type="entry name" value="tricorn interacting facor f3 domain"/>
    <property type="match status" value="1"/>
</dbReference>
<dbReference type="CDD" id="cd09603">
    <property type="entry name" value="M1_APN_like"/>
    <property type="match status" value="1"/>
</dbReference>
<keyword evidence="8" id="KW-0378">Hydrolase</keyword>
<feature type="compositionally biased region" description="Acidic residues" evidence="13">
    <location>
        <begin position="59"/>
        <end position="71"/>
    </location>
</feature>
<evidence type="ECO:0000256" key="9">
    <source>
        <dbReference type="ARBA" id="ARBA00022833"/>
    </source>
</evidence>
<comment type="similarity">
    <text evidence="3">Belongs to the peptidase M1 family.</text>
</comment>
<feature type="domain" description="Aminopeptidase N-like N-terminal" evidence="16">
    <location>
        <begin position="96"/>
        <end position="271"/>
    </location>
</feature>
<dbReference type="GO" id="GO:0006508">
    <property type="term" value="P:proteolysis"/>
    <property type="evidence" value="ECO:0007669"/>
    <property type="project" value="UniProtKB-KW"/>
</dbReference>
<evidence type="ECO:0000256" key="10">
    <source>
        <dbReference type="ARBA" id="ARBA00023049"/>
    </source>
</evidence>
<evidence type="ECO:0000256" key="6">
    <source>
        <dbReference type="ARBA" id="ARBA00022670"/>
    </source>
</evidence>
<feature type="domain" description="Peptidase M1 membrane alanine aminopeptidase" evidence="15">
    <location>
        <begin position="323"/>
        <end position="487"/>
    </location>
</feature>
<dbReference type="PROSITE" id="PS51257">
    <property type="entry name" value="PROKAR_LIPOPROTEIN"/>
    <property type="match status" value="1"/>
</dbReference>
<evidence type="ECO:0000256" key="13">
    <source>
        <dbReference type="SAM" id="MobiDB-lite"/>
    </source>
</evidence>
<comment type="cofactor">
    <cofactor evidence="2">
        <name>Zn(2+)</name>
        <dbReference type="ChEBI" id="CHEBI:29105"/>
    </cofactor>
</comment>
<evidence type="ECO:0000256" key="3">
    <source>
        <dbReference type="ARBA" id="ARBA00010136"/>
    </source>
</evidence>
<dbReference type="InterPro" id="IPR050344">
    <property type="entry name" value="Peptidase_M1_aminopeptidases"/>
</dbReference>
<dbReference type="GO" id="GO:0008237">
    <property type="term" value="F:metallopeptidase activity"/>
    <property type="evidence" value="ECO:0007669"/>
    <property type="project" value="UniProtKB-KW"/>
</dbReference>
<evidence type="ECO:0000256" key="1">
    <source>
        <dbReference type="ARBA" id="ARBA00000098"/>
    </source>
</evidence>
<dbReference type="EMBL" id="CP049257">
    <property type="protein sequence ID" value="QIG45382.1"/>
    <property type="molecule type" value="Genomic_DNA"/>
</dbReference>
<dbReference type="Pfam" id="PF17900">
    <property type="entry name" value="Peptidase_M1_N"/>
    <property type="match status" value="1"/>
</dbReference>
<evidence type="ECO:0000313" key="18">
    <source>
        <dbReference type="Proteomes" id="UP000502996"/>
    </source>
</evidence>
<dbReference type="KEGG" id="nano:G5V58_23860"/>